<keyword evidence="2" id="KW-1185">Reference proteome</keyword>
<proteinExistence type="predicted"/>
<evidence type="ECO:0000313" key="2">
    <source>
        <dbReference type="Proteomes" id="UP000006830"/>
    </source>
</evidence>
<name>A8GPU2_RICAH</name>
<organism evidence="1 2">
    <name type="scientific">Rickettsia akari (strain Hartford)</name>
    <dbReference type="NCBI Taxonomy" id="293614"/>
    <lineage>
        <taxon>Bacteria</taxon>
        <taxon>Pseudomonadati</taxon>
        <taxon>Pseudomonadota</taxon>
        <taxon>Alphaproteobacteria</taxon>
        <taxon>Rickettsiales</taxon>
        <taxon>Rickettsiaceae</taxon>
        <taxon>Rickettsieae</taxon>
        <taxon>Rickettsia</taxon>
        <taxon>spotted fever group</taxon>
    </lineage>
</organism>
<protein>
    <submittedName>
        <fullName evidence="1">Uncharacterized protein</fullName>
    </submittedName>
</protein>
<dbReference type="EMBL" id="CP000847">
    <property type="protein sequence ID" value="ABV75417.1"/>
    <property type="molecule type" value="Genomic_DNA"/>
</dbReference>
<dbReference type="KEGG" id="rak:A1C_05910"/>
<dbReference type="HOGENOM" id="CLU_3221363_0_0_5"/>
<gene>
    <name evidence="1" type="ordered locus">A1C_05910</name>
</gene>
<dbReference type="Proteomes" id="UP000006830">
    <property type="component" value="Chromosome"/>
</dbReference>
<dbReference type="AlphaFoldDB" id="A8GPU2"/>
<sequence length="44" mass="5009">MLAEFVAYKEVKFYINNLIIASLLHNTIEDTELIAAIIAKIFNP</sequence>
<accession>A8GPU2</accession>
<reference evidence="1" key="1">
    <citation type="submission" date="2007-09" db="EMBL/GenBank/DDBJ databases">
        <title>Complete Genome Sequence of Rickettsia akari.</title>
        <authorList>
            <person name="Madan A."/>
            <person name="Fahey J."/>
            <person name="Helton E."/>
            <person name="Ketteman M."/>
            <person name="Madan A."/>
            <person name="Rodrigues S."/>
            <person name="Sanchez A."/>
            <person name="Whiting M."/>
            <person name="Dasch G."/>
            <person name="Eremeeva M."/>
        </authorList>
    </citation>
    <scope>NUCLEOTIDE SEQUENCE</scope>
    <source>
        <strain evidence="1">Hartford</strain>
    </source>
</reference>
<evidence type="ECO:0000313" key="1">
    <source>
        <dbReference type="EMBL" id="ABV75417.1"/>
    </source>
</evidence>